<comment type="caution">
    <text evidence="1">The sequence shown here is derived from an EMBL/GenBank/DDBJ whole genome shotgun (WGS) entry which is preliminary data.</text>
</comment>
<organism evidence="1 2">
    <name type="scientific">Candidatus Desulfovibrio intestinipullorum</name>
    <dbReference type="NCBI Taxonomy" id="2838536"/>
    <lineage>
        <taxon>Bacteria</taxon>
        <taxon>Pseudomonadati</taxon>
        <taxon>Thermodesulfobacteriota</taxon>
        <taxon>Desulfovibrionia</taxon>
        <taxon>Desulfovibrionales</taxon>
        <taxon>Desulfovibrionaceae</taxon>
        <taxon>Desulfovibrio</taxon>
    </lineage>
</organism>
<reference evidence="1" key="2">
    <citation type="submission" date="2021-04" db="EMBL/GenBank/DDBJ databases">
        <authorList>
            <person name="Gilroy R."/>
        </authorList>
    </citation>
    <scope>NUCLEOTIDE SEQUENCE</scope>
    <source>
        <strain evidence="1">ChiHecec2B26-446</strain>
    </source>
</reference>
<dbReference type="AlphaFoldDB" id="A0A9D1PXT5"/>
<accession>A0A9D1PXT5</accession>
<evidence type="ECO:0000313" key="2">
    <source>
        <dbReference type="Proteomes" id="UP000886752"/>
    </source>
</evidence>
<proteinExistence type="predicted"/>
<sequence length="180" mass="20247">MAFIKVQKLVRNEHGEVLSGSAAIMDTVYTPGSRNFSKHRVIESLGKVVYFDKNLKLGIFQSPLRGLVEYCSTTGEFKDVALDDPRLPPKLLPVDPNFHTTFGDAWFLMEFLKKHGLDRVLGGVFQKKTLCQRLWAHLLHSVVKDGSKISCEDWVGRSFVSHLIDAVPLHSLKGDTSYFA</sequence>
<reference evidence="1" key="1">
    <citation type="journal article" date="2021" name="PeerJ">
        <title>Extensive microbial diversity within the chicken gut microbiome revealed by metagenomics and culture.</title>
        <authorList>
            <person name="Gilroy R."/>
            <person name="Ravi A."/>
            <person name="Getino M."/>
            <person name="Pursley I."/>
            <person name="Horton D.L."/>
            <person name="Alikhan N.F."/>
            <person name="Baker D."/>
            <person name="Gharbi K."/>
            <person name="Hall N."/>
            <person name="Watson M."/>
            <person name="Adriaenssens E.M."/>
            <person name="Foster-Nyarko E."/>
            <person name="Jarju S."/>
            <person name="Secka A."/>
            <person name="Antonio M."/>
            <person name="Oren A."/>
            <person name="Chaudhuri R.R."/>
            <person name="La Ragione R."/>
            <person name="Hildebrand F."/>
            <person name="Pallen M.J."/>
        </authorList>
    </citation>
    <scope>NUCLEOTIDE SEQUENCE</scope>
    <source>
        <strain evidence="1">ChiHecec2B26-446</strain>
    </source>
</reference>
<dbReference type="Proteomes" id="UP000886752">
    <property type="component" value="Unassembled WGS sequence"/>
</dbReference>
<name>A0A9D1PXT5_9BACT</name>
<gene>
    <name evidence="1" type="ORF">H9894_07575</name>
</gene>
<feature type="non-terminal residue" evidence="1">
    <location>
        <position position="180"/>
    </location>
</feature>
<protein>
    <submittedName>
        <fullName evidence="1">Uncharacterized protein</fullName>
    </submittedName>
</protein>
<dbReference type="EMBL" id="DXHV01000070">
    <property type="protein sequence ID" value="HIW01031.1"/>
    <property type="molecule type" value="Genomic_DNA"/>
</dbReference>
<evidence type="ECO:0000313" key="1">
    <source>
        <dbReference type="EMBL" id="HIW01031.1"/>
    </source>
</evidence>